<comment type="caution">
    <text evidence="5">The sequence shown here is derived from an EMBL/GenBank/DDBJ whole genome shotgun (WGS) entry which is preliminary data.</text>
</comment>
<protein>
    <submittedName>
        <fullName evidence="5">Response regulator</fullName>
    </submittedName>
</protein>
<dbReference type="Gene3D" id="3.40.50.2300">
    <property type="match status" value="1"/>
</dbReference>
<feature type="modified residue" description="4-aspartylphosphate" evidence="3">
    <location>
        <position position="51"/>
    </location>
</feature>
<dbReference type="RefSeq" id="WP_251834093.1">
    <property type="nucleotide sequence ID" value="NZ_JACSPS010000004.1"/>
</dbReference>
<evidence type="ECO:0000313" key="6">
    <source>
        <dbReference type="Proteomes" id="UP000626242"/>
    </source>
</evidence>
<dbReference type="Proteomes" id="UP000626242">
    <property type="component" value="Unassembled WGS sequence"/>
</dbReference>
<dbReference type="SUPFAM" id="SSF52172">
    <property type="entry name" value="CheY-like"/>
    <property type="match status" value="1"/>
</dbReference>
<gene>
    <name evidence="5" type="ORF">H9628_10455</name>
</gene>
<dbReference type="InterPro" id="IPR001789">
    <property type="entry name" value="Sig_transdc_resp-reg_receiver"/>
</dbReference>
<reference evidence="5 6" key="1">
    <citation type="submission" date="2020-08" db="EMBL/GenBank/DDBJ databases">
        <title>A Genomic Blueprint of the Chicken Gut Microbiome.</title>
        <authorList>
            <person name="Gilroy R."/>
            <person name="Ravi A."/>
            <person name="Getino M."/>
            <person name="Pursley I."/>
            <person name="Horton D.L."/>
            <person name="Alikhan N.-F."/>
            <person name="Baker D."/>
            <person name="Gharbi K."/>
            <person name="Hall N."/>
            <person name="Watson M."/>
            <person name="Adriaenssens E.M."/>
            <person name="Foster-Nyarko E."/>
            <person name="Jarju S."/>
            <person name="Secka A."/>
            <person name="Antonio M."/>
            <person name="Oren A."/>
            <person name="Chaudhuri R."/>
            <person name="La Ragione R.M."/>
            <person name="Hildebrand F."/>
            <person name="Pallen M.J."/>
        </authorList>
    </citation>
    <scope>NUCLEOTIDE SEQUENCE [LARGE SCALE GENOMIC DNA]</scope>
    <source>
        <strain evidence="5 6">Sa1CVA4</strain>
    </source>
</reference>
<name>A0ABR8WQ92_9FLAO</name>
<sequence length="119" mass="13113">MPILIAEDDELILKTIEHKLLKEGYEVILTRNGQDAINTILSTEVDIVITDIMMPFASGIEILSAVKTAGKDIPVIMLSSMGQEDVILNAFDLGAADFIVKPFSPNELMLRVKRIAARM</sequence>
<evidence type="ECO:0000259" key="4">
    <source>
        <dbReference type="PROSITE" id="PS50110"/>
    </source>
</evidence>
<keyword evidence="1 3" id="KW-0597">Phosphoprotein</keyword>
<evidence type="ECO:0000313" key="5">
    <source>
        <dbReference type="EMBL" id="MBD8018896.1"/>
    </source>
</evidence>
<dbReference type="PANTHER" id="PTHR44591:SF14">
    <property type="entry name" value="PROTEIN PILG"/>
    <property type="match status" value="1"/>
</dbReference>
<keyword evidence="2" id="KW-0902">Two-component regulatory system</keyword>
<organism evidence="5 6">
    <name type="scientific">Kaistella pullorum</name>
    <dbReference type="NCBI Taxonomy" id="2763074"/>
    <lineage>
        <taxon>Bacteria</taxon>
        <taxon>Pseudomonadati</taxon>
        <taxon>Bacteroidota</taxon>
        <taxon>Flavobacteriia</taxon>
        <taxon>Flavobacteriales</taxon>
        <taxon>Weeksellaceae</taxon>
        <taxon>Chryseobacterium group</taxon>
        <taxon>Kaistella</taxon>
    </lineage>
</organism>
<dbReference type="SMART" id="SM00448">
    <property type="entry name" value="REC"/>
    <property type="match status" value="1"/>
</dbReference>
<dbReference type="EMBL" id="JACSPS010000004">
    <property type="protein sequence ID" value="MBD8018896.1"/>
    <property type="molecule type" value="Genomic_DNA"/>
</dbReference>
<dbReference type="InterPro" id="IPR050595">
    <property type="entry name" value="Bact_response_regulator"/>
</dbReference>
<evidence type="ECO:0000256" key="3">
    <source>
        <dbReference type="PROSITE-ProRule" id="PRU00169"/>
    </source>
</evidence>
<dbReference type="Pfam" id="PF00072">
    <property type="entry name" value="Response_reg"/>
    <property type="match status" value="1"/>
</dbReference>
<evidence type="ECO:0000256" key="1">
    <source>
        <dbReference type="ARBA" id="ARBA00022553"/>
    </source>
</evidence>
<feature type="domain" description="Response regulatory" evidence="4">
    <location>
        <begin position="2"/>
        <end position="116"/>
    </location>
</feature>
<dbReference type="InterPro" id="IPR011006">
    <property type="entry name" value="CheY-like_superfamily"/>
</dbReference>
<dbReference type="PROSITE" id="PS50110">
    <property type="entry name" value="RESPONSE_REGULATORY"/>
    <property type="match status" value="1"/>
</dbReference>
<keyword evidence="6" id="KW-1185">Reference proteome</keyword>
<dbReference type="PANTHER" id="PTHR44591">
    <property type="entry name" value="STRESS RESPONSE REGULATOR PROTEIN 1"/>
    <property type="match status" value="1"/>
</dbReference>
<accession>A0ABR8WQ92</accession>
<proteinExistence type="predicted"/>
<dbReference type="CDD" id="cd17574">
    <property type="entry name" value="REC_OmpR"/>
    <property type="match status" value="1"/>
</dbReference>
<evidence type="ECO:0000256" key="2">
    <source>
        <dbReference type="ARBA" id="ARBA00023012"/>
    </source>
</evidence>